<reference evidence="6 7" key="1">
    <citation type="submission" date="2020-07" db="EMBL/GenBank/DDBJ databases">
        <title>Sequencing the genomes of 1000 actinobacteria strains.</title>
        <authorList>
            <person name="Klenk H.-P."/>
        </authorList>
    </citation>
    <scope>NUCLEOTIDE SEQUENCE [LARGE SCALE GENOMIC DNA]</scope>
    <source>
        <strain evidence="6 7">DSM 104006</strain>
    </source>
</reference>
<feature type="binding site" evidence="2">
    <location>
        <begin position="182"/>
        <end position="183"/>
    </location>
    <ligand>
        <name>prenylated FMN</name>
        <dbReference type="ChEBI" id="CHEBI:87746"/>
    </ligand>
</feature>
<gene>
    <name evidence="6" type="ORF">HNR02_003277</name>
</gene>
<feature type="binding site" evidence="2">
    <location>
        <begin position="161"/>
        <end position="166"/>
    </location>
    <ligand>
        <name>prenylated FMN</name>
        <dbReference type="ChEBI" id="CHEBI:87746"/>
    </ligand>
</feature>
<dbReference type="GO" id="GO:0046872">
    <property type="term" value="F:metal ion binding"/>
    <property type="evidence" value="ECO:0007669"/>
    <property type="project" value="UniProtKB-KW"/>
</dbReference>
<evidence type="ECO:0000259" key="4">
    <source>
        <dbReference type="Pfam" id="PF20695"/>
    </source>
</evidence>
<dbReference type="PANTHER" id="PTHR30108:SF17">
    <property type="entry name" value="FERULIC ACID DECARBOXYLASE 1"/>
    <property type="match status" value="1"/>
</dbReference>
<evidence type="ECO:0000256" key="1">
    <source>
        <dbReference type="ARBA" id="ARBA00072018"/>
    </source>
</evidence>
<keyword evidence="2" id="KW-0464">Manganese</keyword>
<comment type="function">
    <text evidence="2">Involved in the non-oxidative decarboxylation and detoxification of phenolic derivatives.</text>
</comment>
<comment type="cofactor">
    <cofactor evidence="2">
        <name>prenylated FMN</name>
        <dbReference type="ChEBI" id="CHEBI:87746"/>
    </cofactor>
    <text evidence="2">Binds 1 prenylated FMN per subunit.</text>
</comment>
<feature type="domain" description="3-octaprenyl-4-hydroxybenzoate carboxy-lyase-like N-terminal" evidence="4">
    <location>
        <begin position="12"/>
        <end position="89"/>
    </location>
</feature>
<feature type="active site" description="Proton donor" evidence="2">
    <location>
        <position position="274"/>
    </location>
</feature>
<name>A0A853B5A5_9PSEU</name>
<evidence type="ECO:0000256" key="2">
    <source>
        <dbReference type="HAMAP-Rule" id="MF_01985"/>
    </source>
</evidence>
<dbReference type="EC" id="4.1.1.-" evidence="2"/>
<comment type="cofactor">
    <cofactor evidence="2">
        <name>Mn(2+)</name>
        <dbReference type="ChEBI" id="CHEBI:29035"/>
    </cofactor>
</comment>
<evidence type="ECO:0000313" key="7">
    <source>
        <dbReference type="Proteomes" id="UP000549616"/>
    </source>
</evidence>
<dbReference type="FunFam" id="3.40.1670.10:FF:000003">
    <property type="entry name" value="Phenolic acid decarboxylase"/>
    <property type="match status" value="1"/>
</dbReference>
<sequence>MPYDDFRSFLHTLDDQGQLLRITEEVAPEPDLGAAANAAPRLGDKAPALYFDNVTGFTDARIALNVHGSWANHALAMGLPKQTGIKDQVAEFIRRWERFPVPVERREDPPWAENVLDGEDVNLFDVLPLFRLNDGDGGFYLDKAAVVSRDPEDPENFGKQNVGVYRMEVKGRAKLGLQPVPMHDIALHLAKAEGNGEDLPVAIALGNDPVISIVAATPMAYDQSEYEMAGALRGAPAPVATAPLTGLDVPWGSEVILEGVIEGRKREIEGPFGEFTGHYSGGRNMTVVRVDRISYRTKPVFESLYLGMPWTEIDFLMAANTCVPIYQQLKEAFPEVQAVNAMYTHGLLAIISTKKRYGGFAKAVGMRAMTTPHGLGYVKTVIMVDEDVDPFNLPQVMWALSTKVNAAGDLVNIPNLPVLELDPGSQPAGITNKMIIDATTPVAPDDRGHYSQPVRDLPEAAGWLTKLQGMLAQ</sequence>
<proteinExistence type="inferred from homology"/>
<evidence type="ECO:0000313" key="6">
    <source>
        <dbReference type="EMBL" id="NYI89954.1"/>
    </source>
</evidence>
<feature type="binding site" evidence="2">
    <location>
        <position position="225"/>
    </location>
    <ligand>
        <name>Mn(2+)</name>
        <dbReference type="ChEBI" id="CHEBI:29035"/>
    </ligand>
</feature>
<protein>
    <recommendedName>
        <fullName evidence="1 2">Phenolic acid decarboxylase</fullName>
        <shortName evidence="2">PAD</shortName>
        <ecNumber evidence="2">4.1.1.-</ecNumber>
    </recommendedName>
</protein>
<dbReference type="RefSeq" id="WP_179774031.1">
    <property type="nucleotide sequence ID" value="NZ_JACCFK010000001.1"/>
</dbReference>
<dbReference type="GO" id="GO:0009636">
    <property type="term" value="P:response to toxic substance"/>
    <property type="evidence" value="ECO:0007669"/>
    <property type="project" value="UniProtKB-KW"/>
</dbReference>
<organism evidence="6 7">
    <name type="scientific">Amycolatopsis endophytica</name>
    <dbReference type="NCBI Taxonomy" id="860233"/>
    <lineage>
        <taxon>Bacteria</taxon>
        <taxon>Bacillati</taxon>
        <taxon>Actinomycetota</taxon>
        <taxon>Actinomycetes</taxon>
        <taxon>Pseudonocardiales</taxon>
        <taxon>Pseudonocardiaceae</taxon>
        <taxon>Amycolatopsis</taxon>
    </lineage>
</organism>
<dbReference type="Proteomes" id="UP000549616">
    <property type="component" value="Unassembled WGS sequence"/>
</dbReference>
<dbReference type="InterPro" id="IPR053417">
    <property type="entry name" value="PAD_UbiD-like"/>
</dbReference>
<comment type="similarity">
    <text evidence="2">Belongs to the UbiD family. YclC subfamily.</text>
</comment>
<comment type="caution">
    <text evidence="6">The sequence shown here is derived from an EMBL/GenBank/DDBJ whole genome shotgun (WGS) entry which is preliminary data.</text>
</comment>
<dbReference type="AlphaFoldDB" id="A0A853B5A5"/>
<keyword evidence="2" id="KW-0479">Metal-binding</keyword>
<dbReference type="SUPFAM" id="SSF50475">
    <property type="entry name" value="FMN-binding split barrel"/>
    <property type="match status" value="1"/>
</dbReference>
<dbReference type="GO" id="GO:0005829">
    <property type="term" value="C:cytosol"/>
    <property type="evidence" value="ECO:0007669"/>
    <property type="project" value="TreeGrafter"/>
</dbReference>
<dbReference type="GO" id="GO:0006744">
    <property type="term" value="P:ubiquinone biosynthetic process"/>
    <property type="evidence" value="ECO:0007669"/>
    <property type="project" value="TreeGrafter"/>
</dbReference>
<dbReference type="Pfam" id="PF20696">
    <property type="entry name" value="UbiD_C"/>
    <property type="match status" value="1"/>
</dbReference>
<dbReference type="NCBIfam" id="TIGR00148">
    <property type="entry name" value="UbiD family decarboxylase"/>
    <property type="match status" value="1"/>
</dbReference>
<dbReference type="Gene3D" id="3.40.1670.10">
    <property type="entry name" value="UbiD C-terminal domain-like"/>
    <property type="match status" value="1"/>
</dbReference>
<accession>A0A853B5A5</accession>
<dbReference type="HAMAP" id="MF_01985">
    <property type="entry name" value="UbiD_YclC"/>
    <property type="match status" value="1"/>
</dbReference>
<evidence type="ECO:0000259" key="3">
    <source>
        <dbReference type="Pfam" id="PF01977"/>
    </source>
</evidence>
<keyword evidence="2" id="KW-0210">Decarboxylase</keyword>
<keyword evidence="2" id="KW-0058">Aromatic hydrocarbons catabolism</keyword>
<keyword evidence="2" id="KW-0288">FMN</keyword>
<evidence type="ECO:0000259" key="5">
    <source>
        <dbReference type="Pfam" id="PF20696"/>
    </source>
</evidence>
<keyword evidence="2" id="KW-0216">Detoxification</keyword>
<feature type="binding site" evidence="2">
    <location>
        <position position="183"/>
    </location>
    <ligand>
        <name>Mn(2+)</name>
        <dbReference type="ChEBI" id="CHEBI:29035"/>
    </ligand>
</feature>
<dbReference type="InterPro" id="IPR032902">
    <property type="entry name" value="BsdC"/>
</dbReference>
<keyword evidence="2" id="KW-0285">Flavoprotein</keyword>
<dbReference type="EMBL" id="JACCFK010000001">
    <property type="protein sequence ID" value="NYI89954.1"/>
    <property type="molecule type" value="Genomic_DNA"/>
</dbReference>
<dbReference type="InterPro" id="IPR049381">
    <property type="entry name" value="UbiD-like_C"/>
</dbReference>
<dbReference type="InterPro" id="IPR049383">
    <property type="entry name" value="UbiD-like_N"/>
</dbReference>
<dbReference type="InterPro" id="IPR048304">
    <property type="entry name" value="UbiD_Rift_dom"/>
</dbReference>
<dbReference type="Pfam" id="PF01977">
    <property type="entry name" value="UbiD"/>
    <property type="match status" value="1"/>
</dbReference>
<feature type="domain" description="3-octaprenyl-4-hydroxybenzoate carboxy-lyase-like C-terminal" evidence="5">
    <location>
        <begin position="315"/>
        <end position="438"/>
    </location>
</feature>
<feature type="domain" description="3-octaprenyl-4-hydroxybenzoate carboxy-lyase-like Rift-related" evidence="3">
    <location>
        <begin position="106"/>
        <end position="309"/>
    </location>
</feature>
<dbReference type="PANTHER" id="PTHR30108">
    <property type="entry name" value="3-OCTAPRENYL-4-HYDROXYBENZOATE CARBOXY-LYASE-RELATED"/>
    <property type="match status" value="1"/>
</dbReference>
<dbReference type="SUPFAM" id="SSF143968">
    <property type="entry name" value="UbiD C-terminal domain-like"/>
    <property type="match status" value="1"/>
</dbReference>
<dbReference type="Pfam" id="PF20695">
    <property type="entry name" value="UbiD_N"/>
    <property type="match status" value="1"/>
</dbReference>
<feature type="binding site" evidence="2">
    <location>
        <position position="161"/>
    </location>
    <ligand>
        <name>Mn(2+)</name>
        <dbReference type="ChEBI" id="CHEBI:29035"/>
    </ligand>
</feature>
<dbReference type="GO" id="GO:0008694">
    <property type="term" value="F:4-hydroxy-3-polyprenylbenzoate decarboxylase activity"/>
    <property type="evidence" value="ECO:0007669"/>
    <property type="project" value="TreeGrafter"/>
</dbReference>
<dbReference type="NCBIfam" id="NF041204">
    <property type="entry name" value="VdcC"/>
    <property type="match status" value="1"/>
</dbReference>
<keyword evidence="7" id="KW-1185">Reference proteome</keyword>
<dbReference type="InterPro" id="IPR002830">
    <property type="entry name" value="UbiD"/>
</dbReference>
<keyword evidence="2" id="KW-0456">Lyase</keyword>